<dbReference type="PANTHER" id="PTHR33693:SF1">
    <property type="entry name" value="TYPE-4 URACIL-DNA GLYCOSYLASE"/>
    <property type="match status" value="1"/>
</dbReference>
<dbReference type="InterPro" id="IPR005122">
    <property type="entry name" value="Uracil-DNA_glycosylase-like"/>
</dbReference>
<keyword evidence="8" id="KW-0378">Hydrolase</keyword>
<dbReference type="InterPro" id="IPR005273">
    <property type="entry name" value="Ura-DNA_glyco_family4"/>
</dbReference>
<comment type="catalytic activity">
    <reaction evidence="1">
        <text>Hydrolyzes single-stranded DNA or mismatched double-stranded DNA and polynucleotides, releasing free uracil.</text>
        <dbReference type="EC" id="3.2.2.27"/>
    </reaction>
</comment>
<dbReference type="Proteomes" id="UP001432180">
    <property type="component" value="Chromosome"/>
</dbReference>
<evidence type="ECO:0000256" key="7">
    <source>
        <dbReference type="ARBA" id="ARBA00022763"/>
    </source>
</evidence>
<dbReference type="PANTHER" id="PTHR33693">
    <property type="entry name" value="TYPE-5 URACIL-DNA GLYCOSYLASE"/>
    <property type="match status" value="1"/>
</dbReference>
<name>A0ABZ0S526_9GAMM</name>
<accession>A0ABZ0S526</accession>
<evidence type="ECO:0000256" key="11">
    <source>
        <dbReference type="ARBA" id="ARBA00023204"/>
    </source>
</evidence>
<dbReference type="RefSeq" id="WP_328986008.1">
    <property type="nucleotide sequence ID" value="NZ_CP121472.1"/>
</dbReference>
<dbReference type="Gene3D" id="3.40.470.10">
    <property type="entry name" value="Uracil-DNA glycosylase-like domain"/>
    <property type="match status" value="1"/>
</dbReference>
<evidence type="ECO:0000256" key="8">
    <source>
        <dbReference type="ARBA" id="ARBA00022801"/>
    </source>
</evidence>
<evidence type="ECO:0000256" key="6">
    <source>
        <dbReference type="ARBA" id="ARBA00022723"/>
    </source>
</evidence>
<dbReference type="NCBIfam" id="TIGR00758">
    <property type="entry name" value="UDG_fam4"/>
    <property type="match status" value="1"/>
</dbReference>
<evidence type="ECO:0000313" key="14">
    <source>
        <dbReference type="EMBL" id="WPL15434.1"/>
    </source>
</evidence>
<evidence type="ECO:0000313" key="15">
    <source>
        <dbReference type="Proteomes" id="UP001432180"/>
    </source>
</evidence>
<evidence type="ECO:0000256" key="4">
    <source>
        <dbReference type="ARBA" id="ARBA00019403"/>
    </source>
</evidence>
<organism evidence="14 15">
    <name type="scientific">Thiorhodovibrio winogradskyi</name>
    <dbReference type="NCBI Taxonomy" id="77007"/>
    <lineage>
        <taxon>Bacteria</taxon>
        <taxon>Pseudomonadati</taxon>
        <taxon>Pseudomonadota</taxon>
        <taxon>Gammaproteobacteria</taxon>
        <taxon>Chromatiales</taxon>
        <taxon>Chromatiaceae</taxon>
        <taxon>Thiorhodovibrio</taxon>
    </lineage>
</organism>
<feature type="compositionally biased region" description="Pro residues" evidence="12">
    <location>
        <begin position="136"/>
        <end position="150"/>
    </location>
</feature>
<evidence type="ECO:0000259" key="13">
    <source>
        <dbReference type="SMART" id="SM00986"/>
    </source>
</evidence>
<dbReference type="SMART" id="SM00986">
    <property type="entry name" value="UDG"/>
    <property type="match status" value="1"/>
</dbReference>
<dbReference type="EMBL" id="CP121472">
    <property type="protein sequence ID" value="WPL15434.1"/>
    <property type="molecule type" value="Genomic_DNA"/>
</dbReference>
<sequence>MDLARSRRYLKAVGVVLWRPRDSFDAEPDRLFTGEAKWDLTTDLGTGDGIALSTAPPSQGRASTGAPPGTAPATPASTASGFVGIAAARAALGAVPGAAASKTTSGTRRSLPPVTPPATARPSSPPLDTPIASASPPAPAPSSLAPPGPAPVSLEPVTPAPGSPESAPSSLLQSADAQGIAAMDWPELENEVSQCRRCGLCARRNRTVFGTGNRHASLMLVGEAPGADEDRQGEPFVGRAGQLLTRMLAAIDLPREQVYIGNIIKCRPPGNRDPLPEEIATCRAFIERQISLVAPQLLLCLGRISAQALLQTGDALWELRGRWHSFGPNQIPLLVTYHPSYYLRSPAEKARGWADLQQVARRLRELSPAPGGE</sequence>
<keyword evidence="5" id="KW-0004">4Fe-4S</keyword>
<gene>
    <name evidence="14" type="ORF">Thiowin_00330</name>
</gene>
<feature type="region of interest" description="Disordered" evidence="12">
    <location>
        <begin position="99"/>
        <end position="177"/>
    </location>
</feature>
<proteinExistence type="inferred from homology"/>
<evidence type="ECO:0000256" key="5">
    <source>
        <dbReference type="ARBA" id="ARBA00022485"/>
    </source>
</evidence>
<protein>
    <recommendedName>
        <fullName evidence="4">Type-4 uracil-DNA glycosylase</fullName>
        <ecNumber evidence="3">3.2.2.27</ecNumber>
    </recommendedName>
</protein>
<evidence type="ECO:0000256" key="1">
    <source>
        <dbReference type="ARBA" id="ARBA00001400"/>
    </source>
</evidence>
<feature type="domain" description="Uracil-DNA glycosylase-like" evidence="13">
    <location>
        <begin position="209"/>
        <end position="357"/>
    </location>
</feature>
<dbReference type="Pfam" id="PF03167">
    <property type="entry name" value="UDG"/>
    <property type="match status" value="1"/>
</dbReference>
<dbReference type="CDD" id="cd10030">
    <property type="entry name" value="UDG-F4_TTUDGA_SPO1dp_like"/>
    <property type="match status" value="1"/>
</dbReference>
<evidence type="ECO:0000256" key="10">
    <source>
        <dbReference type="ARBA" id="ARBA00023014"/>
    </source>
</evidence>
<evidence type="ECO:0000256" key="2">
    <source>
        <dbReference type="ARBA" id="ARBA00006521"/>
    </source>
</evidence>
<keyword evidence="10" id="KW-0411">Iron-sulfur</keyword>
<dbReference type="InterPro" id="IPR036895">
    <property type="entry name" value="Uracil-DNA_glycosylase-like_sf"/>
</dbReference>
<keyword evidence="11" id="KW-0234">DNA repair</keyword>
<evidence type="ECO:0000256" key="9">
    <source>
        <dbReference type="ARBA" id="ARBA00023004"/>
    </source>
</evidence>
<dbReference type="SMART" id="SM00987">
    <property type="entry name" value="UreE_C"/>
    <property type="match status" value="1"/>
</dbReference>
<keyword evidence="9" id="KW-0408">Iron</keyword>
<evidence type="ECO:0000256" key="3">
    <source>
        <dbReference type="ARBA" id="ARBA00012030"/>
    </source>
</evidence>
<feature type="region of interest" description="Disordered" evidence="12">
    <location>
        <begin position="48"/>
        <end position="76"/>
    </location>
</feature>
<dbReference type="InterPro" id="IPR051536">
    <property type="entry name" value="UDG_Type-4/5"/>
</dbReference>
<reference evidence="14 15" key="1">
    <citation type="journal article" date="2023" name="Microorganisms">
        <title>Thiorhodovibrio frisius and Trv. litoralis spp. nov., Two Novel Members from a Clade of Fastidious Purple Sulfur Bacteria That Exhibit Unique Red-Shifted Light-Harvesting Capabilities.</title>
        <authorList>
            <person name="Methner A."/>
            <person name="Kuzyk S.B."/>
            <person name="Petersen J."/>
            <person name="Bauer S."/>
            <person name="Brinkmann H."/>
            <person name="Sichau K."/>
            <person name="Wanner G."/>
            <person name="Wolf J."/>
            <person name="Neumann-Schaal M."/>
            <person name="Henke P."/>
            <person name="Tank M."/>
            <person name="Sproer C."/>
            <person name="Bunk B."/>
            <person name="Overmann J."/>
        </authorList>
    </citation>
    <scope>NUCLEOTIDE SEQUENCE [LARGE SCALE GENOMIC DNA]</scope>
    <source>
        <strain evidence="14 15">DSM 6702</strain>
    </source>
</reference>
<dbReference type="EC" id="3.2.2.27" evidence="3"/>
<dbReference type="SUPFAM" id="SSF52141">
    <property type="entry name" value="Uracil-DNA glycosylase-like"/>
    <property type="match status" value="1"/>
</dbReference>
<evidence type="ECO:0000256" key="12">
    <source>
        <dbReference type="SAM" id="MobiDB-lite"/>
    </source>
</evidence>
<keyword evidence="15" id="KW-1185">Reference proteome</keyword>
<keyword evidence="7" id="KW-0227">DNA damage</keyword>
<comment type="similarity">
    <text evidence="2">Belongs to the uracil-DNA glycosylase (UDG) superfamily. Type 4 (UDGa) family.</text>
</comment>
<keyword evidence="6" id="KW-0479">Metal-binding</keyword>
<feature type="compositionally biased region" description="Low complexity" evidence="12">
    <location>
        <begin position="62"/>
        <end position="76"/>
    </location>
</feature>